<dbReference type="Proteomes" id="UP001465153">
    <property type="component" value="Unassembled WGS sequence"/>
</dbReference>
<evidence type="ECO:0000259" key="3">
    <source>
        <dbReference type="Pfam" id="PF01979"/>
    </source>
</evidence>
<gene>
    <name evidence="4" type="ORF">NBRC116591_22190</name>
</gene>
<feature type="domain" description="Amidohydrolase-related" evidence="3">
    <location>
        <begin position="75"/>
        <end position="425"/>
    </location>
</feature>
<dbReference type="NCBIfam" id="NF006549">
    <property type="entry name" value="PRK09045.1"/>
    <property type="match status" value="1"/>
</dbReference>
<evidence type="ECO:0000313" key="4">
    <source>
        <dbReference type="EMBL" id="GAA6168408.1"/>
    </source>
</evidence>
<dbReference type="GO" id="GO:0016787">
    <property type="term" value="F:hydrolase activity"/>
    <property type="evidence" value="ECO:0007669"/>
    <property type="project" value="UniProtKB-KW"/>
</dbReference>
<keyword evidence="2 4" id="KW-0378">Hydrolase</keyword>
<dbReference type="CDD" id="cd01298">
    <property type="entry name" value="ATZ_TRZ_like"/>
    <property type="match status" value="1"/>
</dbReference>
<dbReference type="Gene3D" id="2.30.40.10">
    <property type="entry name" value="Urease, subunit C, domain 1"/>
    <property type="match status" value="1"/>
</dbReference>
<dbReference type="RefSeq" id="WP_353303094.1">
    <property type="nucleotide sequence ID" value="NZ_BAABWN010000006.1"/>
</dbReference>
<dbReference type="SUPFAM" id="SSF51556">
    <property type="entry name" value="Metallo-dependent hydrolases"/>
    <property type="match status" value="1"/>
</dbReference>
<evidence type="ECO:0000256" key="2">
    <source>
        <dbReference type="ARBA" id="ARBA00022801"/>
    </source>
</evidence>
<dbReference type="InterPro" id="IPR011059">
    <property type="entry name" value="Metal-dep_hydrolase_composite"/>
</dbReference>
<dbReference type="SUPFAM" id="SSF51338">
    <property type="entry name" value="Composite domain of metallo-dependent hydrolases"/>
    <property type="match status" value="1"/>
</dbReference>
<evidence type="ECO:0000256" key="1">
    <source>
        <dbReference type="ARBA" id="ARBA00006745"/>
    </source>
</evidence>
<evidence type="ECO:0000313" key="5">
    <source>
        <dbReference type="Proteomes" id="UP001465153"/>
    </source>
</evidence>
<dbReference type="InterPro" id="IPR006680">
    <property type="entry name" value="Amidohydro-rel"/>
</dbReference>
<comment type="caution">
    <text evidence="4">The sequence shown here is derived from an EMBL/GenBank/DDBJ whole genome shotgun (WGS) entry which is preliminary data.</text>
</comment>
<keyword evidence="5" id="KW-1185">Reference proteome</keyword>
<dbReference type="PANTHER" id="PTHR43794:SF11">
    <property type="entry name" value="AMIDOHYDROLASE-RELATED DOMAIN-CONTAINING PROTEIN"/>
    <property type="match status" value="1"/>
</dbReference>
<reference evidence="4 5" key="1">
    <citation type="submission" date="2024-04" db="EMBL/GenBank/DDBJ databases">
        <title>Draft genome sequence of Sessilibacter corallicola NBRC 116591.</title>
        <authorList>
            <person name="Miyakawa T."/>
            <person name="Kusuya Y."/>
            <person name="Miura T."/>
        </authorList>
    </citation>
    <scope>NUCLEOTIDE SEQUENCE [LARGE SCALE GENOMIC DNA]</scope>
    <source>
        <strain evidence="4 5">KU-00831-HH</strain>
    </source>
</reference>
<name>A0ABQ0A9S4_9GAMM</name>
<organism evidence="4 5">
    <name type="scientific">Sessilibacter corallicola</name>
    <dbReference type="NCBI Taxonomy" id="2904075"/>
    <lineage>
        <taxon>Bacteria</taxon>
        <taxon>Pseudomonadati</taxon>
        <taxon>Pseudomonadota</taxon>
        <taxon>Gammaproteobacteria</taxon>
        <taxon>Cellvibrionales</taxon>
        <taxon>Cellvibrionaceae</taxon>
        <taxon>Sessilibacter</taxon>
    </lineage>
</organism>
<protein>
    <submittedName>
        <fullName evidence="4">TRZ/ATZ family hydrolase</fullName>
    </submittedName>
</protein>
<dbReference type="InterPro" id="IPR032466">
    <property type="entry name" value="Metal_Hydrolase"/>
</dbReference>
<accession>A0ABQ0A9S4</accession>
<dbReference type="PANTHER" id="PTHR43794">
    <property type="entry name" value="AMINOHYDROLASE SSNA-RELATED"/>
    <property type="match status" value="1"/>
</dbReference>
<dbReference type="Pfam" id="PF01979">
    <property type="entry name" value="Amidohydro_1"/>
    <property type="match status" value="1"/>
</dbReference>
<dbReference type="EMBL" id="BAABWN010000006">
    <property type="protein sequence ID" value="GAA6168408.1"/>
    <property type="molecule type" value="Genomic_DNA"/>
</dbReference>
<sequence>MSIENSSDKPSSTAKLEVDLLISAKWLATVDSDNTLLKDHTVVVNQGIIVDILPTISVVEKFIAKNAVELPNQLLIPGLINAHGHAGMALFRGYADDLPLMTWLNDHMWPAESAHVSHEFVHDGSQLAIAEMIKSGTTCFADMYFFPKATIEAAKKAGMRAYIAPPVFDFPSNWKSGSQAYIDAITELALEQQPGSNELITIAFGPHAPYTVGDNTFEAILTANQNLQLGVHIHVHETEAEVEQSIKQHGLRPLQRLKNLGVLSPKTQCVHMTQICGEDIEILKETGASVIHCPRSNMKLASGQTPIQLMRENGIPTGLGTDSAASNNSLNMISEMTQAALLAKVTANNAEALSAEQALQLATIDSAKALGLDHKIGSIEIGKQADITAVDLSKIAQQPVYSPLSSLVYSESSQSVSNVWINGKQLLENGCLTTIDESAVLSKTQQWREKLEH</sequence>
<dbReference type="InterPro" id="IPR050287">
    <property type="entry name" value="MTA/SAH_deaminase"/>
</dbReference>
<dbReference type="Gene3D" id="3.20.20.140">
    <property type="entry name" value="Metal-dependent hydrolases"/>
    <property type="match status" value="1"/>
</dbReference>
<proteinExistence type="inferred from homology"/>
<comment type="similarity">
    <text evidence="1">Belongs to the metallo-dependent hydrolases superfamily. ATZ/TRZ family.</text>
</comment>